<proteinExistence type="predicted"/>
<evidence type="ECO:0000313" key="2">
    <source>
        <dbReference type="EMBL" id="JAH02993.1"/>
    </source>
</evidence>
<dbReference type="AlphaFoldDB" id="A0A0E9PGL5"/>
<accession>A0A0E9PGL5</accession>
<evidence type="ECO:0000256" key="1">
    <source>
        <dbReference type="SAM" id="Phobius"/>
    </source>
</evidence>
<keyword evidence="1" id="KW-0812">Transmembrane</keyword>
<keyword evidence="1" id="KW-0472">Membrane</keyword>
<name>A0A0E9PGL5_ANGAN</name>
<reference evidence="2" key="2">
    <citation type="journal article" date="2015" name="Fish Shellfish Immunol.">
        <title>Early steps in the European eel (Anguilla anguilla)-Vibrio vulnificus interaction in the gills: Role of the RtxA13 toxin.</title>
        <authorList>
            <person name="Callol A."/>
            <person name="Pajuelo D."/>
            <person name="Ebbesson L."/>
            <person name="Teles M."/>
            <person name="MacKenzie S."/>
            <person name="Amaro C."/>
        </authorList>
    </citation>
    <scope>NUCLEOTIDE SEQUENCE</scope>
</reference>
<keyword evidence="1" id="KW-1133">Transmembrane helix</keyword>
<protein>
    <submittedName>
        <fullName evidence="2">Uncharacterized protein</fullName>
    </submittedName>
</protein>
<feature type="transmembrane region" description="Helical" evidence="1">
    <location>
        <begin position="12"/>
        <end position="29"/>
    </location>
</feature>
<dbReference type="EMBL" id="GBXM01105584">
    <property type="protein sequence ID" value="JAH02993.1"/>
    <property type="molecule type" value="Transcribed_RNA"/>
</dbReference>
<sequence length="62" mass="7302">MDFSLVFLRFNLLYSCHALLFTISSYHNMHTQARQMSRRLITHPFGTPSHYGNPSILFGKNW</sequence>
<organism evidence="2">
    <name type="scientific">Anguilla anguilla</name>
    <name type="common">European freshwater eel</name>
    <name type="synonym">Muraena anguilla</name>
    <dbReference type="NCBI Taxonomy" id="7936"/>
    <lineage>
        <taxon>Eukaryota</taxon>
        <taxon>Metazoa</taxon>
        <taxon>Chordata</taxon>
        <taxon>Craniata</taxon>
        <taxon>Vertebrata</taxon>
        <taxon>Euteleostomi</taxon>
        <taxon>Actinopterygii</taxon>
        <taxon>Neopterygii</taxon>
        <taxon>Teleostei</taxon>
        <taxon>Anguilliformes</taxon>
        <taxon>Anguillidae</taxon>
        <taxon>Anguilla</taxon>
    </lineage>
</organism>
<reference evidence="2" key="1">
    <citation type="submission" date="2014-11" db="EMBL/GenBank/DDBJ databases">
        <authorList>
            <person name="Amaro Gonzalez C."/>
        </authorList>
    </citation>
    <scope>NUCLEOTIDE SEQUENCE</scope>
</reference>